<organism evidence="1 2">
    <name type="scientific">Luteolibacter soli</name>
    <dbReference type="NCBI Taxonomy" id="3135280"/>
    <lineage>
        <taxon>Bacteria</taxon>
        <taxon>Pseudomonadati</taxon>
        <taxon>Verrucomicrobiota</taxon>
        <taxon>Verrucomicrobiia</taxon>
        <taxon>Verrucomicrobiales</taxon>
        <taxon>Verrucomicrobiaceae</taxon>
        <taxon>Luteolibacter</taxon>
    </lineage>
</organism>
<evidence type="ECO:0000313" key="1">
    <source>
        <dbReference type="EMBL" id="MEK7949284.1"/>
    </source>
</evidence>
<dbReference type="RefSeq" id="WP_341402703.1">
    <property type="nucleotide sequence ID" value="NZ_JBBUKT010000001.1"/>
</dbReference>
<evidence type="ECO:0000313" key="2">
    <source>
        <dbReference type="Proteomes" id="UP001371305"/>
    </source>
</evidence>
<evidence type="ECO:0008006" key="3">
    <source>
        <dbReference type="Google" id="ProtNLM"/>
    </source>
</evidence>
<proteinExistence type="predicted"/>
<gene>
    <name evidence="1" type="ORF">WKV53_02180</name>
</gene>
<dbReference type="Proteomes" id="UP001371305">
    <property type="component" value="Unassembled WGS sequence"/>
</dbReference>
<reference evidence="1 2" key="1">
    <citation type="submission" date="2024-04" db="EMBL/GenBank/DDBJ databases">
        <title>Luteolibacter sp. isolated from soil.</title>
        <authorList>
            <person name="An J."/>
        </authorList>
    </citation>
    <scope>NUCLEOTIDE SEQUENCE [LARGE SCALE GENOMIC DNA]</scope>
    <source>
        <strain evidence="1 2">Y139</strain>
    </source>
</reference>
<keyword evidence="2" id="KW-1185">Reference proteome</keyword>
<comment type="caution">
    <text evidence="1">The sequence shown here is derived from an EMBL/GenBank/DDBJ whole genome shotgun (WGS) entry which is preliminary data.</text>
</comment>
<protein>
    <recommendedName>
        <fullName evidence="3">Type II toxin-antitoxin system Phd/YefM family antitoxin</fullName>
    </recommendedName>
</protein>
<sequence>MSHPVKFITDEHGARTGVVMEIADYENLLEDLHDLAAIADRRSEPTIPHEEFLQQLRADGLLSD</sequence>
<accession>A0ABU9ANJ8</accession>
<dbReference type="EMBL" id="JBBUKT010000001">
    <property type="protein sequence ID" value="MEK7949284.1"/>
    <property type="molecule type" value="Genomic_DNA"/>
</dbReference>
<name>A0ABU9ANJ8_9BACT</name>